<dbReference type="PROSITE" id="PS00050">
    <property type="entry name" value="RIBOSOMAL_L23"/>
    <property type="match status" value="1"/>
</dbReference>
<evidence type="ECO:0000256" key="1">
    <source>
        <dbReference type="ARBA" id="ARBA00006700"/>
    </source>
</evidence>
<comment type="function">
    <text evidence="6">One of the early assembly proteins it binds 23S rRNA. One of the proteins that surrounds the polypeptide exit tunnel on the outside of the ribosome. Forms the main docking site for trigger factor binding to the ribosome.</text>
</comment>
<organism evidence="8 9">
    <name type="scientific">Mariniblastus fucicola</name>
    <dbReference type="NCBI Taxonomy" id="980251"/>
    <lineage>
        <taxon>Bacteria</taxon>
        <taxon>Pseudomonadati</taxon>
        <taxon>Planctomycetota</taxon>
        <taxon>Planctomycetia</taxon>
        <taxon>Pirellulales</taxon>
        <taxon>Pirellulaceae</taxon>
        <taxon>Mariniblastus</taxon>
    </lineage>
</organism>
<dbReference type="GO" id="GO:0003735">
    <property type="term" value="F:structural constituent of ribosome"/>
    <property type="evidence" value="ECO:0007669"/>
    <property type="project" value="InterPro"/>
</dbReference>
<sequence>MGLKRKPPAPRKGPKLEPHQVIIKPMVTEKGVYQSNELNQYTFKVNALATKTEIKAAVEELFKVKVEKVATQTRKGKPRRYRFTWGRTKAWKKAIVKLNSEHRIDFF</sequence>
<dbReference type="GO" id="GO:0005840">
    <property type="term" value="C:ribosome"/>
    <property type="evidence" value="ECO:0007669"/>
    <property type="project" value="UniProtKB-KW"/>
</dbReference>
<dbReference type="RefSeq" id="WP_075084390.1">
    <property type="nucleotide sequence ID" value="NZ_CP042912.1"/>
</dbReference>
<dbReference type="OrthoDB" id="9793353at2"/>
<protein>
    <recommendedName>
        <fullName evidence="6">Large ribosomal subunit protein uL23</fullName>
    </recommendedName>
</protein>
<dbReference type="InterPro" id="IPR012677">
    <property type="entry name" value="Nucleotide-bd_a/b_plait_sf"/>
</dbReference>
<evidence type="ECO:0000256" key="7">
    <source>
        <dbReference type="RuleBase" id="RU003934"/>
    </source>
</evidence>
<comment type="subunit">
    <text evidence="6">Part of the 50S ribosomal subunit. Contacts protein L29, and trigger factor when it is bound to the ribosome.</text>
</comment>
<dbReference type="HAMAP" id="MF_01369_B">
    <property type="entry name" value="Ribosomal_uL23_B"/>
    <property type="match status" value="1"/>
</dbReference>
<keyword evidence="9" id="KW-1185">Reference proteome</keyword>
<dbReference type="SUPFAM" id="SSF54189">
    <property type="entry name" value="Ribosomal proteins S24e, L23 and L15e"/>
    <property type="match status" value="1"/>
</dbReference>
<evidence type="ECO:0000256" key="5">
    <source>
        <dbReference type="ARBA" id="ARBA00023274"/>
    </source>
</evidence>
<dbReference type="GO" id="GO:0006412">
    <property type="term" value="P:translation"/>
    <property type="evidence" value="ECO:0007669"/>
    <property type="project" value="UniProtKB-UniRule"/>
</dbReference>
<dbReference type="STRING" id="980251.GCA_001642875_01596"/>
<accession>A0A5B9PEU3</accession>
<dbReference type="GO" id="GO:1990904">
    <property type="term" value="C:ribonucleoprotein complex"/>
    <property type="evidence" value="ECO:0007669"/>
    <property type="project" value="UniProtKB-KW"/>
</dbReference>
<gene>
    <name evidence="6 8" type="primary">rplW</name>
    <name evidence="8" type="ORF">MFFC18_12790</name>
</gene>
<proteinExistence type="inferred from homology"/>
<evidence type="ECO:0000256" key="4">
    <source>
        <dbReference type="ARBA" id="ARBA00022980"/>
    </source>
</evidence>
<dbReference type="InterPro" id="IPR012678">
    <property type="entry name" value="Ribosomal_uL23/eL15/eS24_sf"/>
</dbReference>
<dbReference type="Gene3D" id="3.30.70.330">
    <property type="match status" value="1"/>
</dbReference>
<evidence type="ECO:0000313" key="8">
    <source>
        <dbReference type="EMBL" id="QEG21423.1"/>
    </source>
</evidence>
<dbReference type="NCBIfam" id="NF004363">
    <property type="entry name" value="PRK05738.2-4"/>
    <property type="match status" value="1"/>
</dbReference>
<keyword evidence="3 6" id="KW-0694">RNA-binding</keyword>
<keyword evidence="2 6" id="KW-0699">rRNA-binding</keyword>
<dbReference type="InterPro" id="IPR001014">
    <property type="entry name" value="Ribosomal_uL23_CS"/>
</dbReference>
<evidence type="ECO:0000256" key="2">
    <source>
        <dbReference type="ARBA" id="ARBA00022730"/>
    </source>
</evidence>
<evidence type="ECO:0000256" key="3">
    <source>
        <dbReference type="ARBA" id="ARBA00022884"/>
    </source>
</evidence>
<dbReference type="NCBIfam" id="NF004359">
    <property type="entry name" value="PRK05738.1-3"/>
    <property type="match status" value="1"/>
</dbReference>
<name>A0A5B9PEU3_9BACT</name>
<evidence type="ECO:0000313" key="9">
    <source>
        <dbReference type="Proteomes" id="UP000322214"/>
    </source>
</evidence>
<dbReference type="Pfam" id="PF00276">
    <property type="entry name" value="Ribosomal_L23"/>
    <property type="match status" value="1"/>
</dbReference>
<dbReference type="FunFam" id="3.30.70.330:FF:000001">
    <property type="entry name" value="50S ribosomal protein L23"/>
    <property type="match status" value="1"/>
</dbReference>
<keyword evidence="4 6" id="KW-0689">Ribosomal protein</keyword>
<dbReference type="Proteomes" id="UP000322214">
    <property type="component" value="Chromosome"/>
</dbReference>
<keyword evidence="5 6" id="KW-0687">Ribonucleoprotein</keyword>
<evidence type="ECO:0000256" key="6">
    <source>
        <dbReference type="HAMAP-Rule" id="MF_01369"/>
    </source>
</evidence>
<dbReference type="AlphaFoldDB" id="A0A5B9PEU3"/>
<dbReference type="KEGG" id="mff:MFFC18_12790"/>
<comment type="similarity">
    <text evidence="1 6 7">Belongs to the universal ribosomal protein uL23 family.</text>
</comment>
<dbReference type="InterPro" id="IPR013025">
    <property type="entry name" value="Ribosomal_uL23-like"/>
</dbReference>
<reference evidence="8 9" key="1">
    <citation type="submission" date="2019-08" db="EMBL/GenBank/DDBJ databases">
        <title>Deep-cultivation of Planctomycetes and their phenomic and genomic characterization uncovers novel biology.</title>
        <authorList>
            <person name="Wiegand S."/>
            <person name="Jogler M."/>
            <person name="Boedeker C."/>
            <person name="Pinto D."/>
            <person name="Vollmers J."/>
            <person name="Rivas-Marin E."/>
            <person name="Kohn T."/>
            <person name="Peeters S.H."/>
            <person name="Heuer A."/>
            <person name="Rast P."/>
            <person name="Oberbeckmann S."/>
            <person name="Bunk B."/>
            <person name="Jeske O."/>
            <person name="Meyerdierks A."/>
            <person name="Storesund J.E."/>
            <person name="Kallscheuer N."/>
            <person name="Luecker S."/>
            <person name="Lage O.M."/>
            <person name="Pohl T."/>
            <person name="Merkel B.J."/>
            <person name="Hornburger P."/>
            <person name="Mueller R.-W."/>
            <person name="Bruemmer F."/>
            <person name="Labrenz M."/>
            <person name="Spormann A.M."/>
            <person name="Op den Camp H."/>
            <person name="Overmann J."/>
            <person name="Amann R."/>
            <person name="Jetten M.S.M."/>
            <person name="Mascher T."/>
            <person name="Medema M.H."/>
            <person name="Devos D.P."/>
            <person name="Kaster A.-K."/>
            <person name="Ovreas L."/>
            <person name="Rohde M."/>
            <person name="Galperin M.Y."/>
            <person name="Jogler C."/>
        </authorList>
    </citation>
    <scope>NUCLEOTIDE SEQUENCE [LARGE SCALE GENOMIC DNA]</scope>
    <source>
        <strain evidence="8 9">FC18</strain>
    </source>
</reference>
<dbReference type="EMBL" id="CP042912">
    <property type="protein sequence ID" value="QEG21423.1"/>
    <property type="molecule type" value="Genomic_DNA"/>
</dbReference>
<dbReference type="GO" id="GO:0019843">
    <property type="term" value="F:rRNA binding"/>
    <property type="evidence" value="ECO:0007669"/>
    <property type="project" value="UniProtKB-UniRule"/>
</dbReference>
<dbReference type="PANTHER" id="PTHR11620">
    <property type="entry name" value="60S RIBOSOMAL PROTEIN L23A"/>
    <property type="match status" value="1"/>
</dbReference>